<dbReference type="InterPro" id="IPR043129">
    <property type="entry name" value="ATPase_NBD"/>
</dbReference>
<dbReference type="SUPFAM" id="SSF53067">
    <property type="entry name" value="Actin-like ATPase domain"/>
    <property type="match status" value="1"/>
</dbReference>
<feature type="region of interest" description="Disordered" evidence="1">
    <location>
        <begin position="134"/>
        <end position="154"/>
    </location>
</feature>
<protein>
    <recommendedName>
        <fullName evidence="4">SHS2 domain-containing protein</fullName>
    </recommendedName>
</protein>
<dbReference type="Gene3D" id="3.30.1490.300">
    <property type="match status" value="1"/>
</dbReference>
<reference evidence="2 3" key="1">
    <citation type="journal article" date="2016" name="Nat. Commun.">
        <title>Thousands of microbial genomes shed light on interconnected biogeochemical processes in an aquifer system.</title>
        <authorList>
            <person name="Anantharaman K."/>
            <person name="Brown C.T."/>
            <person name="Hug L.A."/>
            <person name="Sharon I."/>
            <person name="Castelle C.J."/>
            <person name="Probst A.J."/>
            <person name="Thomas B.C."/>
            <person name="Singh A."/>
            <person name="Wilkins M.J."/>
            <person name="Karaoz U."/>
            <person name="Brodie E.L."/>
            <person name="Williams K.H."/>
            <person name="Hubbard S.S."/>
            <person name="Banfield J.F."/>
        </authorList>
    </citation>
    <scope>NUCLEOTIDE SEQUENCE [LARGE SCALE GENOMIC DNA]</scope>
</reference>
<dbReference type="Proteomes" id="UP000177691">
    <property type="component" value="Unassembled WGS sequence"/>
</dbReference>
<dbReference type="PIRSF" id="PIRSF019169">
    <property type="entry name" value="PilM"/>
    <property type="match status" value="1"/>
</dbReference>
<dbReference type="PANTHER" id="PTHR32432:SF3">
    <property type="entry name" value="ETHANOLAMINE UTILIZATION PROTEIN EUTJ"/>
    <property type="match status" value="1"/>
</dbReference>
<comment type="caution">
    <text evidence="2">The sequence shown here is derived from an EMBL/GenBank/DDBJ whole genome shotgun (WGS) entry which is preliminary data.</text>
</comment>
<dbReference type="Gene3D" id="3.30.420.40">
    <property type="match status" value="2"/>
</dbReference>
<dbReference type="NCBIfam" id="TIGR01175">
    <property type="entry name" value="pilM"/>
    <property type="match status" value="1"/>
</dbReference>
<organism evidence="2 3">
    <name type="scientific">Candidatus Falkowbacteria bacterium RIFCSPHIGHO2_02_FULL_45_15</name>
    <dbReference type="NCBI Taxonomy" id="1797987"/>
    <lineage>
        <taxon>Bacteria</taxon>
        <taxon>Candidatus Falkowiibacteriota</taxon>
    </lineage>
</organism>
<evidence type="ECO:0000313" key="3">
    <source>
        <dbReference type="Proteomes" id="UP000177691"/>
    </source>
</evidence>
<name>A0A1F5RVT4_9BACT</name>
<dbReference type="EMBL" id="MFFU01000045">
    <property type="protein sequence ID" value="OGF18442.1"/>
    <property type="molecule type" value="Genomic_DNA"/>
</dbReference>
<gene>
    <name evidence="2" type="ORF">A3D54_00485</name>
</gene>
<proteinExistence type="predicted"/>
<dbReference type="CDD" id="cd24049">
    <property type="entry name" value="ASKHA_NBD_PilM"/>
    <property type="match status" value="1"/>
</dbReference>
<dbReference type="InterPro" id="IPR005883">
    <property type="entry name" value="PilM"/>
</dbReference>
<dbReference type="PANTHER" id="PTHR32432">
    <property type="entry name" value="CELL DIVISION PROTEIN FTSA-RELATED"/>
    <property type="match status" value="1"/>
</dbReference>
<dbReference type="AlphaFoldDB" id="A0A1F5RVT4"/>
<dbReference type="Pfam" id="PF11104">
    <property type="entry name" value="PilM_2"/>
    <property type="match status" value="1"/>
</dbReference>
<evidence type="ECO:0000256" key="1">
    <source>
        <dbReference type="SAM" id="MobiDB-lite"/>
    </source>
</evidence>
<dbReference type="InterPro" id="IPR050696">
    <property type="entry name" value="FtsA/MreB"/>
</dbReference>
<evidence type="ECO:0008006" key="4">
    <source>
        <dbReference type="Google" id="ProtNLM"/>
    </source>
</evidence>
<sequence>MFKNIFKNPQSYLGVDIGKTSVKIVEIRKIKGQATLVNYGYSEEASDFSAKNLSIDTAKAARLITEICSRSNIKNNNAVAALPSFSVFSSVLSLNHIDKKDLAAAVMGEAKKVMPLDLEEMILDWKVLAETPSAAEQTPAVSRDEADGQTNGNTKVLLTGAPKSLVKKYVAIFKEAKINLLSLETEIFSLIRSLVGIDGSVVALVDLGAVNTDIAIIANGLPMFSRSLNSGGIMVTKAISDSLKVDFKRAEQFKLDLGSSLNDQAATPLPAIITNTIAPIVNEIKYSLNLFQQENNKQIEKVILAGGGANLPRIDNYLSTILDTKVIIGDPFARLSYPLDLKPALDEMGTKMAIAVGLALRETI</sequence>
<accession>A0A1F5RVT4</accession>
<evidence type="ECO:0000313" key="2">
    <source>
        <dbReference type="EMBL" id="OGF18442.1"/>
    </source>
</evidence>